<dbReference type="InterPro" id="IPR026607">
    <property type="entry name" value="DMRT"/>
</dbReference>
<dbReference type="PROSITE" id="PS40000">
    <property type="entry name" value="DM_1"/>
    <property type="match status" value="1"/>
</dbReference>
<keyword evidence="4 6" id="KW-0238">DNA-binding</keyword>
<dbReference type="GO" id="GO:0000978">
    <property type="term" value="F:RNA polymerase II cis-regulatory region sequence-specific DNA binding"/>
    <property type="evidence" value="ECO:0007669"/>
    <property type="project" value="TreeGrafter"/>
</dbReference>
<dbReference type="GO" id="GO:0000981">
    <property type="term" value="F:DNA-binding transcription factor activity, RNA polymerase II-specific"/>
    <property type="evidence" value="ECO:0007669"/>
    <property type="project" value="TreeGrafter"/>
</dbReference>
<dbReference type="Ensembl" id="ENSSANT00000002851.1">
    <property type="protein sequence ID" value="ENSSANP00000002646.1"/>
    <property type="gene ID" value="ENSSANG00000001503.1"/>
</dbReference>
<reference evidence="9" key="1">
    <citation type="submission" date="2025-08" db="UniProtKB">
        <authorList>
            <consortium name="Ensembl"/>
        </authorList>
    </citation>
    <scope>IDENTIFICATION</scope>
</reference>
<dbReference type="GO" id="GO:0005634">
    <property type="term" value="C:nucleus"/>
    <property type="evidence" value="ECO:0007669"/>
    <property type="project" value="UniProtKB-SubCell"/>
</dbReference>
<feature type="compositionally biased region" description="Polar residues" evidence="7">
    <location>
        <begin position="81"/>
        <end position="102"/>
    </location>
</feature>
<evidence type="ECO:0000256" key="6">
    <source>
        <dbReference type="PROSITE-ProRule" id="PRU00070"/>
    </source>
</evidence>
<reference evidence="9" key="2">
    <citation type="submission" date="2025-09" db="UniProtKB">
        <authorList>
            <consortium name="Ensembl"/>
        </authorList>
    </citation>
    <scope>IDENTIFICATION</scope>
</reference>
<dbReference type="Gene3D" id="4.10.1040.10">
    <property type="entry name" value="DM DNA-binding domain"/>
    <property type="match status" value="1"/>
</dbReference>
<evidence type="ECO:0000256" key="7">
    <source>
        <dbReference type="SAM" id="MobiDB-lite"/>
    </source>
</evidence>
<feature type="domain" description="DM" evidence="8">
    <location>
        <begin position="20"/>
        <end position="67"/>
    </location>
</feature>
<dbReference type="GO" id="GO:0046872">
    <property type="term" value="F:metal ion binding"/>
    <property type="evidence" value="ECO:0007669"/>
    <property type="project" value="UniProtKB-KW"/>
</dbReference>
<dbReference type="GO" id="GO:0007281">
    <property type="term" value="P:germ cell development"/>
    <property type="evidence" value="ECO:0007669"/>
    <property type="project" value="TreeGrafter"/>
</dbReference>
<dbReference type="PROSITE" id="PS50809">
    <property type="entry name" value="DM_2"/>
    <property type="match status" value="1"/>
</dbReference>
<sequence>MKTQQQRHSLIERAARSPKCARCRNHGFVVQLKGHSGKCPFKQCLCWKCSLINERTRILASQRRIRSAQGNESPGTDRPEQTSLSGRKTVSAGDNKSTNRVNGDTDASARKESNVTINTPVDDTTYIELHAPISTRGTVSLSAVHRDPKTPAGPSSPSGTVGGLFMQIQQLCVVQLEKIDAILMCTCAVSPGMTI</sequence>
<dbReference type="GO" id="GO:0007548">
    <property type="term" value="P:sex differentiation"/>
    <property type="evidence" value="ECO:0007669"/>
    <property type="project" value="TreeGrafter"/>
</dbReference>
<dbReference type="PANTHER" id="PTHR12322:SF76">
    <property type="entry name" value="DOUBLESEX- AND MAB-3-RELATED TRANSCRIPTION FACTOR A2"/>
    <property type="match status" value="1"/>
</dbReference>
<evidence type="ECO:0000256" key="3">
    <source>
        <dbReference type="ARBA" id="ARBA00022833"/>
    </source>
</evidence>
<dbReference type="FunFam" id="4.10.1040.10:FF:000001">
    <property type="entry name" value="doublesex- and mab-3-related transcription factor 1"/>
    <property type="match status" value="1"/>
</dbReference>
<keyword evidence="3 6" id="KW-0862">Zinc</keyword>
<protein>
    <recommendedName>
        <fullName evidence="8">DM domain-containing protein</fullName>
    </recommendedName>
</protein>
<dbReference type="Proteomes" id="UP000472260">
    <property type="component" value="Unassembled WGS sequence"/>
</dbReference>
<evidence type="ECO:0000256" key="5">
    <source>
        <dbReference type="ARBA" id="ARBA00023242"/>
    </source>
</evidence>
<evidence type="ECO:0000313" key="10">
    <source>
        <dbReference type="Proteomes" id="UP000472260"/>
    </source>
</evidence>
<dbReference type="Pfam" id="PF00751">
    <property type="entry name" value="DM"/>
    <property type="match status" value="1"/>
</dbReference>
<dbReference type="InterPro" id="IPR001275">
    <property type="entry name" value="DM_DNA-bd"/>
</dbReference>
<evidence type="ECO:0000313" key="9">
    <source>
        <dbReference type="Ensembl" id="ENSSANP00000002646.1"/>
    </source>
</evidence>
<evidence type="ECO:0000256" key="4">
    <source>
        <dbReference type="ARBA" id="ARBA00023125"/>
    </source>
</evidence>
<name>A0A671K8C9_9TELE</name>
<comment type="subcellular location">
    <subcellularLocation>
        <location evidence="6">Nucleus</location>
    </subcellularLocation>
</comment>
<keyword evidence="5 6" id="KW-0539">Nucleus</keyword>
<feature type="DNA-binding region" description="DM" evidence="6">
    <location>
        <begin position="20"/>
        <end position="67"/>
    </location>
</feature>
<dbReference type="PANTHER" id="PTHR12322">
    <property type="entry name" value="DOUBLESEX AND MAB-3 RELATED TRANSCRIPTION FACTOR DMRT"/>
    <property type="match status" value="1"/>
</dbReference>
<feature type="region of interest" description="Disordered" evidence="7">
    <location>
        <begin position="63"/>
        <end position="113"/>
    </location>
</feature>
<dbReference type="SMART" id="SM00301">
    <property type="entry name" value="DM"/>
    <property type="match status" value="1"/>
</dbReference>
<evidence type="ECO:0000259" key="8">
    <source>
        <dbReference type="PROSITE" id="PS50809"/>
    </source>
</evidence>
<dbReference type="AlphaFoldDB" id="A0A671K8C9"/>
<dbReference type="SUPFAM" id="SSF82927">
    <property type="entry name" value="Cysteine-rich DNA binding domain, (DM domain)"/>
    <property type="match status" value="1"/>
</dbReference>
<proteinExistence type="inferred from homology"/>
<organism evidence="9 10">
    <name type="scientific">Sinocyclocheilus anshuiensis</name>
    <dbReference type="NCBI Taxonomy" id="1608454"/>
    <lineage>
        <taxon>Eukaryota</taxon>
        <taxon>Metazoa</taxon>
        <taxon>Chordata</taxon>
        <taxon>Craniata</taxon>
        <taxon>Vertebrata</taxon>
        <taxon>Euteleostomi</taxon>
        <taxon>Actinopterygii</taxon>
        <taxon>Neopterygii</taxon>
        <taxon>Teleostei</taxon>
        <taxon>Ostariophysi</taxon>
        <taxon>Cypriniformes</taxon>
        <taxon>Cyprinidae</taxon>
        <taxon>Cyprininae</taxon>
        <taxon>Sinocyclocheilus</taxon>
    </lineage>
</organism>
<comment type="similarity">
    <text evidence="1">Belongs to the DMRT family.</text>
</comment>
<accession>A0A671K8C9</accession>
<dbReference type="InterPro" id="IPR036407">
    <property type="entry name" value="DM_DNA-bd_sf"/>
</dbReference>
<evidence type="ECO:0000256" key="1">
    <source>
        <dbReference type="ARBA" id="ARBA00006834"/>
    </source>
</evidence>
<keyword evidence="2 6" id="KW-0479">Metal-binding</keyword>
<keyword evidence="10" id="KW-1185">Reference proteome</keyword>
<evidence type="ECO:0000256" key="2">
    <source>
        <dbReference type="ARBA" id="ARBA00022723"/>
    </source>
</evidence>